<dbReference type="GO" id="GO:0000160">
    <property type="term" value="P:phosphorelay signal transduction system"/>
    <property type="evidence" value="ECO:0007669"/>
    <property type="project" value="InterPro"/>
</dbReference>
<keyword evidence="3 8" id="KW-0238">DNA-binding</keyword>
<feature type="domain" description="HTH luxR-type" evidence="6">
    <location>
        <begin position="150"/>
        <end position="215"/>
    </location>
</feature>
<keyword evidence="2" id="KW-0805">Transcription regulation</keyword>
<dbReference type="RefSeq" id="WP_184954198.1">
    <property type="nucleotide sequence ID" value="NZ_BOMC01000068.1"/>
</dbReference>
<dbReference type="CDD" id="cd17535">
    <property type="entry name" value="REC_NarL-like"/>
    <property type="match status" value="1"/>
</dbReference>
<evidence type="ECO:0000256" key="2">
    <source>
        <dbReference type="ARBA" id="ARBA00023015"/>
    </source>
</evidence>
<evidence type="ECO:0000259" key="7">
    <source>
        <dbReference type="PROSITE" id="PS50110"/>
    </source>
</evidence>
<evidence type="ECO:0000256" key="5">
    <source>
        <dbReference type="PROSITE-ProRule" id="PRU00169"/>
    </source>
</evidence>
<name>A0A7W7CWG0_9ACTN</name>
<organism evidence="8 9">
    <name type="scientific">Paractinoplanes abujensis</name>
    <dbReference type="NCBI Taxonomy" id="882441"/>
    <lineage>
        <taxon>Bacteria</taxon>
        <taxon>Bacillati</taxon>
        <taxon>Actinomycetota</taxon>
        <taxon>Actinomycetes</taxon>
        <taxon>Micromonosporales</taxon>
        <taxon>Micromonosporaceae</taxon>
        <taxon>Paractinoplanes</taxon>
    </lineage>
</organism>
<dbReference type="PROSITE" id="PS50110">
    <property type="entry name" value="RESPONSE_REGULATORY"/>
    <property type="match status" value="1"/>
</dbReference>
<evidence type="ECO:0000259" key="6">
    <source>
        <dbReference type="PROSITE" id="PS50043"/>
    </source>
</evidence>
<proteinExistence type="predicted"/>
<dbReference type="PANTHER" id="PTHR43214:SF24">
    <property type="entry name" value="TRANSCRIPTIONAL REGULATORY PROTEIN NARL-RELATED"/>
    <property type="match status" value="1"/>
</dbReference>
<dbReference type="SUPFAM" id="SSF52172">
    <property type="entry name" value="CheY-like"/>
    <property type="match status" value="1"/>
</dbReference>
<keyword evidence="1 5" id="KW-0597">Phosphoprotein</keyword>
<sequence length="217" mass="22570">MTDEPLRVLVVDDQQLVREGLTALLELTGGVEVVGSAGDGARALELVAEHRPDVVLMDLKMPVLDGTAATARVRAEFPEVAVVVLTTYADDESIAGALAAGARGYLTKDAGRAEITMALRAAAGGQALFDPAVAARLAEAMNRPAAPPARDSLPDGLTQREAEVLGQIARGSTNAEIAAALFVAETTVKTHINNAFAKIGARNRTEAASYAQRQGLT</sequence>
<dbReference type="GO" id="GO:0006355">
    <property type="term" value="P:regulation of DNA-templated transcription"/>
    <property type="evidence" value="ECO:0007669"/>
    <property type="project" value="InterPro"/>
</dbReference>
<feature type="domain" description="Response regulatory" evidence="7">
    <location>
        <begin position="7"/>
        <end position="123"/>
    </location>
</feature>
<dbReference type="PROSITE" id="PS50043">
    <property type="entry name" value="HTH_LUXR_2"/>
    <property type="match status" value="1"/>
</dbReference>
<dbReference type="InterPro" id="IPR000792">
    <property type="entry name" value="Tscrpt_reg_LuxR_C"/>
</dbReference>
<accession>A0A7W7CWG0</accession>
<dbReference type="PROSITE" id="PS00622">
    <property type="entry name" value="HTH_LUXR_1"/>
    <property type="match status" value="1"/>
</dbReference>
<dbReference type="AlphaFoldDB" id="A0A7W7CWG0"/>
<dbReference type="SUPFAM" id="SSF46894">
    <property type="entry name" value="C-terminal effector domain of the bipartite response regulators"/>
    <property type="match status" value="1"/>
</dbReference>
<dbReference type="Proteomes" id="UP000542742">
    <property type="component" value="Unassembled WGS sequence"/>
</dbReference>
<protein>
    <submittedName>
        <fullName evidence="8">DNA-binding NarL/FixJ family response regulator</fullName>
    </submittedName>
</protein>
<dbReference type="EMBL" id="JACHMF010000001">
    <property type="protein sequence ID" value="MBB4695908.1"/>
    <property type="molecule type" value="Genomic_DNA"/>
</dbReference>
<dbReference type="SMART" id="SM00421">
    <property type="entry name" value="HTH_LUXR"/>
    <property type="match status" value="1"/>
</dbReference>
<dbReference type="InterPro" id="IPR039420">
    <property type="entry name" value="WalR-like"/>
</dbReference>
<reference evidence="8 9" key="1">
    <citation type="submission" date="2020-08" db="EMBL/GenBank/DDBJ databases">
        <title>Sequencing the genomes of 1000 actinobacteria strains.</title>
        <authorList>
            <person name="Klenk H.-P."/>
        </authorList>
    </citation>
    <scope>NUCLEOTIDE SEQUENCE [LARGE SCALE GENOMIC DNA]</scope>
    <source>
        <strain evidence="8 9">DSM 45518</strain>
    </source>
</reference>
<dbReference type="SMART" id="SM00448">
    <property type="entry name" value="REC"/>
    <property type="match status" value="1"/>
</dbReference>
<dbReference type="CDD" id="cd06170">
    <property type="entry name" value="LuxR_C_like"/>
    <property type="match status" value="1"/>
</dbReference>
<evidence type="ECO:0000256" key="1">
    <source>
        <dbReference type="ARBA" id="ARBA00022553"/>
    </source>
</evidence>
<dbReference type="InterPro" id="IPR011006">
    <property type="entry name" value="CheY-like_superfamily"/>
</dbReference>
<dbReference type="InterPro" id="IPR016032">
    <property type="entry name" value="Sig_transdc_resp-reg_C-effctor"/>
</dbReference>
<evidence type="ECO:0000256" key="4">
    <source>
        <dbReference type="ARBA" id="ARBA00023163"/>
    </source>
</evidence>
<comment type="caution">
    <text evidence="8">The sequence shown here is derived from an EMBL/GenBank/DDBJ whole genome shotgun (WGS) entry which is preliminary data.</text>
</comment>
<gene>
    <name evidence="8" type="ORF">BKA14_006056</name>
</gene>
<dbReference type="Gene3D" id="3.40.50.2300">
    <property type="match status" value="1"/>
</dbReference>
<evidence type="ECO:0000313" key="8">
    <source>
        <dbReference type="EMBL" id="MBB4695908.1"/>
    </source>
</evidence>
<evidence type="ECO:0000313" key="9">
    <source>
        <dbReference type="Proteomes" id="UP000542742"/>
    </source>
</evidence>
<keyword evidence="9" id="KW-1185">Reference proteome</keyword>
<keyword evidence="4" id="KW-0804">Transcription</keyword>
<dbReference type="PANTHER" id="PTHR43214">
    <property type="entry name" value="TWO-COMPONENT RESPONSE REGULATOR"/>
    <property type="match status" value="1"/>
</dbReference>
<evidence type="ECO:0000256" key="3">
    <source>
        <dbReference type="ARBA" id="ARBA00023125"/>
    </source>
</evidence>
<dbReference type="GO" id="GO:0003677">
    <property type="term" value="F:DNA binding"/>
    <property type="evidence" value="ECO:0007669"/>
    <property type="project" value="UniProtKB-KW"/>
</dbReference>
<dbReference type="PRINTS" id="PR00038">
    <property type="entry name" value="HTHLUXR"/>
</dbReference>
<dbReference type="Pfam" id="PF00072">
    <property type="entry name" value="Response_reg"/>
    <property type="match status" value="1"/>
</dbReference>
<feature type="modified residue" description="4-aspartylphosphate" evidence="5">
    <location>
        <position position="58"/>
    </location>
</feature>
<dbReference type="Pfam" id="PF00196">
    <property type="entry name" value="GerE"/>
    <property type="match status" value="1"/>
</dbReference>
<dbReference type="InterPro" id="IPR058245">
    <property type="entry name" value="NreC/VraR/RcsB-like_REC"/>
</dbReference>
<dbReference type="InterPro" id="IPR001789">
    <property type="entry name" value="Sig_transdc_resp-reg_receiver"/>
</dbReference>